<feature type="compositionally biased region" description="Low complexity" evidence="1">
    <location>
        <begin position="129"/>
        <end position="142"/>
    </location>
</feature>
<sequence length="214" mass="23988">MSGPTKSDVINYIKSMKIEIKSLSARINYLTRYVVQQRHQLSSALKKIASLEQSSKHSLNRSIGVSHSPQSKRSVGCQIFPGTNPLVSVSPDVNEVSPNSESFEDLHKSLQPPDSINLPICCNKPQKRSSPLAQSPSSSNESVVLPKKKKKRSLIIPAQLRKIKKITQSPHSCPKTPEQNINSPKKRHRRRSQRLTFTNVDSNRIYTYDTSSLC</sequence>
<evidence type="ECO:0000256" key="1">
    <source>
        <dbReference type="SAM" id="MobiDB-lite"/>
    </source>
</evidence>
<feature type="region of interest" description="Disordered" evidence="1">
    <location>
        <begin position="88"/>
        <end position="150"/>
    </location>
</feature>
<feature type="compositionally biased region" description="Polar residues" evidence="1">
    <location>
        <begin position="166"/>
        <end position="183"/>
    </location>
</feature>
<dbReference type="AlphaFoldDB" id="A0A094ZI69"/>
<dbReference type="EMBL" id="KL250559">
    <property type="protein sequence ID" value="KGB33632.1"/>
    <property type="molecule type" value="Genomic_DNA"/>
</dbReference>
<organism evidence="2">
    <name type="scientific">Schistosoma haematobium</name>
    <name type="common">Blood fluke</name>
    <dbReference type="NCBI Taxonomy" id="6185"/>
    <lineage>
        <taxon>Eukaryota</taxon>
        <taxon>Metazoa</taxon>
        <taxon>Spiralia</taxon>
        <taxon>Lophotrochozoa</taxon>
        <taxon>Platyhelminthes</taxon>
        <taxon>Trematoda</taxon>
        <taxon>Digenea</taxon>
        <taxon>Strigeidida</taxon>
        <taxon>Schistosomatoidea</taxon>
        <taxon>Schistosomatidae</taxon>
        <taxon>Schistosoma</taxon>
    </lineage>
</organism>
<evidence type="ECO:0000313" key="2">
    <source>
        <dbReference type="EMBL" id="KGB33632.1"/>
    </source>
</evidence>
<feature type="region of interest" description="Disordered" evidence="1">
    <location>
        <begin position="165"/>
        <end position="192"/>
    </location>
</feature>
<proteinExistence type="predicted"/>
<accession>A0A094ZI69</accession>
<protein>
    <submittedName>
        <fullName evidence="2">Uncharacterized protein</fullName>
    </submittedName>
</protein>
<dbReference type="OrthoDB" id="6256443at2759"/>
<name>A0A094ZI69_SCHHA</name>
<reference evidence="2" key="1">
    <citation type="journal article" date="2012" name="Nat. Genet.">
        <title>Whole-genome sequence of Schistosoma haematobium.</title>
        <authorList>
            <person name="Young N.D."/>
            <person name="Jex A.R."/>
            <person name="Li B."/>
            <person name="Liu S."/>
            <person name="Yang L."/>
            <person name="Xiong Z."/>
            <person name="Li Y."/>
            <person name="Cantacessi C."/>
            <person name="Hall R.S."/>
            <person name="Xu X."/>
            <person name="Chen F."/>
            <person name="Wu X."/>
            <person name="Zerlotini A."/>
            <person name="Oliveira G."/>
            <person name="Hofmann A."/>
            <person name="Zhang G."/>
            <person name="Fang X."/>
            <person name="Kang Y."/>
            <person name="Campbell B.E."/>
            <person name="Loukas A."/>
            <person name="Ranganathan S."/>
            <person name="Rollinson D."/>
            <person name="Rinaldi G."/>
            <person name="Brindley P.J."/>
            <person name="Yang H."/>
            <person name="Wang J."/>
            <person name="Wang J."/>
            <person name="Gasser R.B."/>
        </authorList>
    </citation>
    <scope>NUCLEOTIDE SEQUENCE [LARGE SCALE GENOMIC DNA]</scope>
</reference>
<gene>
    <name evidence="2" type="ORF">MS3_01803</name>
</gene>